<feature type="compositionally biased region" description="Basic residues" evidence="1">
    <location>
        <begin position="348"/>
        <end position="360"/>
    </location>
</feature>
<dbReference type="EMBL" id="BFAD01000010">
    <property type="protein sequence ID" value="GBE87259.1"/>
    <property type="molecule type" value="Genomic_DNA"/>
</dbReference>
<dbReference type="RefSeq" id="XP_027618172.1">
    <property type="nucleotide sequence ID" value="XM_027762371.1"/>
</dbReference>
<feature type="compositionally biased region" description="Low complexity" evidence="1">
    <location>
        <begin position="424"/>
        <end position="445"/>
    </location>
</feature>
<evidence type="ECO:0000313" key="2">
    <source>
        <dbReference type="EMBL" id="GBE87259.1"/>
    </source>
</evidence>
<proteinExistence type="predicted"/>
<dbReference type="Proteomes" id="UP000287166">
    <property type="component" value="Unassembled WGS sequence"/>
</dbReference>
<name>A0A401GYM6_9APHY</name>
<feature type="region of interest" description="Disordered" evidence="1">
    <location>
        <begin position="333"/>
        <end position="408"/>
    </location>
</feature>
<protein>
    <submittedName>
        <fullName evidence="2">Uncharacterized protein</fullName>
    </submittedName>
</protein>
<evidence type="ECO:0000256" key="1">
    <source>
        <dbReference type="SAM" id="MobiDB-lite"/>
    </source>
</evidence>
<organism evidence="2 3">
    <name type="scientific">Sparassis crispa</name>
    <dbReference type="NCBI Taxonomy" id="139825"/>
    <lineage>
        <taxon>Eukaryota</taxon>
        <taxon>Fungi</taxon>
        <taxon>Dikarya</taxon>
        <taxon>Basidiomycota</taxon>
        <taxon>Agaricomycotina</taxon>
        <taxon>Agaricomycetes</taxon>
        <taxon>Polyporales</taxon>
        <taxon>Sparassidaceae</taxon>
        <taxon>Sparassis</taxon>
    </lineage>
</organism>
<feature type="region of interest" description="Disordered" evidence="1">
    <location>
        <begin position="423"/>
        <end position="446"/>
    </location>
</feature>
<feature type="compositionally biased region" description="Polar residues" evidence="1">
    <location>
        <begin position="196"/>
        <end position="206"/>
    </location>
</feature>
<keyword evidence="3" id="KW-1185">Reference proteome</keyword>
<dbReference type="InParanoid" id="A0A401GYM6"/>
<dbReference type="GeneID" id="38784176"/>
<evidence type="ECO:0000313" key="3">
    <source>
        <dbReference type="Proteomes" id="UP000287166"/>
    </source>
</evidence>
<gene>
    <name evidence="2" type="ORF">SCP_1005060</name>
</gene>
<feature type="compositionally biased region" description="Polar residues" evidence="1">
    <location>
        <begin position="382"/>
        <end position="391"/>
    </location>
</feature>
<dbReference type="AlphaFoldDB" id="A0A401GYM6"/>
<accession>A0A401GYM6</accession>
<sequence>MFSTPYPHAASMHGMWPLSDSHPTVDNSNNVASDLFGTIGYAAEPLNLPLGGTEVDIDPWWHSQSHNKSESTLSDETLELLWGPEPEKVPDFVPFPDFAPAFDFDPAEFVATASPTLISSPSMFFSAPEPVPYPGHNAPTPPAHPLLPMATVVSGPLPSTVPSLPLLAAPAPVSPITSTRGSAPTTGKRTKRALSDSDSAESSQTTARPAKKARKSKAVVEATDAAATDNDYASPTARTLLHIMQGFATKHWSPAHEVIDLTIDEDHPTVLKTTRELGEFTKRVLAESVPKGARGGRVCGPAKFAVAPTPAAVPESRAVSSVTAATGCKSRATATASSDGRQDAVPAAKRKTRAPRKKRIAGVANKGKAVEGKDGSPHATKGTVTTSSSNVRAKGKRPARIMGPPTIPPPVIAAPVDFIHRPRSSTSASSAAGSARSSNGSAASAPVKSTLAIPMPVVASKVMFDIFSQR</sequence>
<reference evidence="2 3" key="1">
    <citation type="journal article" date="2018" name="Sci. Rep.">
        <title>Genome sequence of the cauliflower mushroom Sparassis crispa (Hanabiratake) and its association with beneficial usage.</title>
        <authorList>
            <person name="Kiyama R."/>
            <person name="Furutani Y."/>
            <person name="Kawaguchi K."/>
            <person name="Nakanishi T."/>
        </authorList>
    </citation>
    <scope>NUCLEOTIDE SEQUENCE [LARGE SCALE GENOMIC DNA]</scope>
</reference>
<feature type="compositionally biased region" description="Polar residues" evidence="1">
    <location>
        <begin position="176"/>
        <end position="187"/>
    </location>
</feature>
<comment type="caution">
    <text evidence="2">The sequence shown here is derived from an EMBL/GenBank/DDBJ whole genome shotgun (WGS) entry which is preliminary data.</text>
</comment>
<feature type="region of interest" description="Disordered" evidence="1">
    <location>
        <begin position="171"/>
        <end position="218"/>
    </location>
</feature>